<dbReference type="PROSITE" id="PS00211">
    <property type="entry name" value="ABC_TRANSPORTER_1"/>
    <property type="match status" value="1"/>
</dbReference>
<evidence type="ECO:0000313" key="7">
    <source>
        <dbReference type="EMBL" id="RRJ90602.1"/>
    </source>
</evidence>
<name>A0A3P3W651_9FLAO</name>
<feature type="domain" description="ABC transporter" evidence="6">
    <location>
        <begin position="5"/>
        <end position="237"/>
    </location>
</feature>
<evidence type="ECO:0000256" key="5">
    <source>
        <dbReference type="ARBA" id="ARBA00022840"/>
    </source>
</evidence>
<evidence type="ECO:0000259" key="6">
    <source>
        <dbReference type="PROSITE" id="PS50893"/>
    </source>
</evidence>
<dbReference type="InterPro" id="IPR003439">
    <property type="entry name" value="ABC_transporter-like_ATP-bd"/>
</dbReference>
<dbReference type="AlphaFoldDB" id="A0A3P3W651"/>
<dbReference type="RefSeq" id="WP_125019011.1">
    <property type="nucleotide sequence ID" value="NZ_RQVQ01000016.1"/>
</dbReference>
<dbReference type="InterPro" id="IPR050763">
    <property type="entry name" value="ABC_transporter_ATP-binding"/>
</dbReference>
<comment type="similarity">
    <text evidence="1">Belongs to the ABC transporter superfamily.</text>
</comment>
<keyword evidence="5 7" id="KW-0067">ATP-binding</keyword>
<gene>
    <name evidence="7" type="ORF">EG240_08730</name>
</gene>
<sequence>MKAIIKIDNLYKKYKNADFFSVQDLSLQINQGEIYGLLGPNGAGKTTLISMLCGLIMPTTGTFLIDGLSFDKNSQQIKKFIGVVPQEYALYPTLTAFENLVYFGSMYGLKGTELKSKINILLERLGLLPFAHKRIETFSGGMKRRINLIAGLLHQPKILFLDEPTVGVDVQSRNVIIEFLKELNASGTTIIYTSHHLVEAADLCTQIAIIDQGKIFISGTPSDLVNQTEGAKDLEDVFLALTGNQLRDVV</sequence>
<proteinExistence type="inferred from homology"/>
<dbReference type="PANTHER" id="PTHR42711:SF5">
    <property type="entry name" value="ABC TRANSPORTER ATP-BINDING PROTEIN NATA"/>
    <property type="match status" value="1"/>
</dbReference>
<evidence type="ECO:0000256" key="2">
    <source>
        <dbReference type="ARBA" id="ARBA00022448"/>
    </source>
</evidence>
<keyword evidence="3" id="KW-0536">Nodulation</keyword>
<reference evidence="7 8" key="1">
    <citation type="submission" date="2018-11" db="EMBL/GenBank/DDBJ databases">
        <title>Flavobacterium sp. nov., YIM 102701-2 draft genome.</title>
        <authorList>
            <person name="Li G."/>
            <person name="Jiang Y."/>
        </authorList>
    </citation>
    <scope>NUCLEOTIDE SEQUENCE [LARGE SCALE GENOMIC DNA]</scope>
    <source>
        <strain evidence="7 8">YIM 102701-2</strain>
    </source>
</reference>
<dbReference type="GO" id="GO:0005524">
    <property type="term" value="F:ATP binding"/>
    <property type="evidence" value="ECO:0007669"/>
    <property type="project" value="UniProtKB-KW"/>
</dbReference>
<accession>A0A3P3W651</accession>
<keyword evidence="8" id="KW-1185">Reference proteome</keyword>
<evidence type="ECO:0000256" key="1">
    <source>
        <dbReference type="ARBA" id="ARBA00005417"/>
    </source>
</evidence>
<protein>
    <submittedName>
        <fullName evidence="7">ABC transporter ATP-binding protein</fullName>
    </submittedName>
</protein>
<keyword evidence="2" id="KW-0813">Transport</keyword>
<dbReference type="EMBL" id="RQVQ01000016">
    <property type="protein sequence ID" value="RRJ90602.1"/>
    <property type="molecule type" value="Genomic_DNA"/>
</dbReference>
<evidence type="ECO:0000256" key="4">
    <source>
        <dbReference type="ARBA" id="ARBA00022741"/>
    </source>
</evidence>
<dbReference type="GO" id="GO:0016887">
    <property type="term" value="F:ATP hydrolysis activity"/>
    <property type="evidence" value="ECO:0007669"/>
    <property type="project" value="InterPro"/>
</dbReference>
<comment type="caution">
    <text evidence="7">The sequence shown here is derived from an EMBL/GenBank/DDBJ whole genome shotgun (WGS) entry which is preliminary data.</text>
</comment>
<dbReference type="Proteomes" id="UP000275719">
    <property type="component" value="Unassembled WGS sequence"/>
</dbReference>
<dbReference type="OrthoDB" id="9801987at2"/>
<organism evidence="7 8">
    <name type="scientific">Paenimyroides tangerinum</name>
    <dbReference type="NCBI Taxonomy" id="2488728"/>
    <lineage>
        <taxon>Bacteria</taxon>
        <taxon>Pseudomonadati</taxon>
        <taxon>Bacteroidota</taxon>
        <taxon>Flavobacteriia</taxon>
        <taxon>Flavobacteriales</taxon>
        <taxon>Flavobacteriaceae</taxon>
        <taxon>Paenimyroides</taxon>
    </lineage>
</organism>
<dbReference type="PANTHER" id="PTHR42711">
    <property type="entry name" value="ABC TRANSPORTER ATP-BINDING PROTEIN"/>
    <property type="match status" value="1"/>
</dbReference>
<dbReference type="SMART" id="SM00382">
    <property type="entry name" value="AAA"/>
    <property type="match status" value="1"/>
</dbReference>
<dbReference type="InterPro" id="IPR017871">
    <property type="entry name" value="ABC_transporter-like_CS"/>
</dbReference>
<keyword evidence="4" id="KW-0547">Nucleotide-binding</keyword>
<dbReference type="Gene3D" id="3.40.50.300">
    <property type="entry name" value="P-loop containing nucleotide triphosphate hydrolases"/>
    <property type="match status" value="1"/>
</dbReference>
<dbReference type="Pfam" id="PF00005">
    <property type="entry name" value="ABC_tran"/>
    <property type="match status" value="1"/>
</dbReference>
<dbReference type="SUPFAM" id="SSF52540">
    <property type="entry name" value="P-loop containing nucleoside triphosphate hydrolases"/>
    <property type="match status" value="1"/>
</dbReference>
<evidence type="ECO:0000256" key="3">
    <source>
        <dbReference type="ARBA" id="ARBA00022458"/>
    </source>
</evidence>
<dbReference type="PROSITE" id="PS50893">
    <property type="entry name" value="ABC_TRANSPORTER_2"/>
    <property type="match status" value="1"/>
</dbReference>
<evidence type="ECO:0000313" key="8">
    <source>
        <dbReference type="Proteomes" id="UP000275719"/>
    </source>
</evidence>
<dbReference type="InterPro" id="IPR003593">
    <property type="entry name" value="AAA+_ATPase"/>
</dbReference>
<dbReference type="InterPro" id="IPR027417">
    <property type="entry name" value="P-loop_NTPase"/>
</dbReference>